<dbReference type="SUPFAM" id="SSF56219">
    <property type="entry name" value="DNase I-like"/>
    <property type="match status" value="1"/>
</dbReference>
<organism evidence="1 2">
    <name type="scientific">Camelina sativa</name>
    <name type="common">False flax</name>
    <name type="synonym">Myagrum sativum</name>
    <dbReference type="NCBI Taxonomy" id="90675"/>
    <lineage>
        <taxon>Eukaryota</taxon>
        <taxon>Viridiplantae</taxon>
        <taxon>Streptophyta</taxon>
        <taxon>Embryophyta</taxon>
        <taxon>Tracheophyta</taxon>
        <taxon>Spermatophyta</taxon>
        <taxon>Magnoliopsida</taxon>
        <taxon>eudicotyledons</taxon>
        <taxon>Gunneridae</taxon>
        <taxon>Pentapetalae</taxon>
        <taxon>rosids</taxon>
        <taxon>malvids</taxon>
        <taxon>Brassicales</taxon>
        <taxon>Brassicaceae</taxon>
        <taxon>Camelineae</taxon>
        <taxon>Camelina</taxon>
    </lineage>
</organism>
<dbReference type="InterPro" id="IPR036691">
    <property type="entry name" value="Endo/exonu/phosph_ase_sf"/>
</dbReference>
<dbReference type="Gene3D" id="3.60.10.10">
    <property type="entry name" value="Endonuclease/exonuclease/phosphatase"/>
    <property type="match status" value="1"/>
</dbReference>
<dbReference type="GeneID" id="104753759"/>
<dbReference type="PANTHER" id="PTHR33710">
    <property type="entry name" value="BNAC02G09200D PROTEIN"/>
    <property type="match status" value="1"/>
</dbReference>
<evidence type="ECO:0000313" key="2">
    <source>
        <dbReference type="RefSeq" id="XP_010474264.1"/>
    </source>
</evidence>
<dbReference type="RefSeq" id="XP_010474264.1">
    <property type="nucleotide sequence ID" value="XM_010475962.1"/>
</dbReference>
<sequence>MIPPGMRDFQDCVRHCELTDMSYQGQRYAWCNKREDGVICKKLDRVLVNQQWLQQYGHSYSVFEPGGCSDHFRCRIHISEEAPRIQRPFKFVNAVVTHPDFHQALADKWRESPPLFHSTSTMHRFTKSLKGLKPLIRNLGKQVVGTITKRTKAAYARLCDLQQATMANPSSLAVREEAEAFAKWRSLSDIEERYLQQKAKLHWLKIGD</sequence>
<proteinExistence type="predicted"/>
<reference evidence="1" key="1">
    <citation type="journal article" date="2014" name="Nat. Commun.">
        <title>The emerging biofuel crop Camelina sativa retains a highly undifferentiated hexaploid genome structure.</title>
        <authorList>
            <person name="Kagale S."/>
            <person name="Koh C."/>
            <person name="Nixon J."/>
            <person name="Bollina V."/>
            <person name="Clarke W.E."/>
            <person name="Tuteja R."/>
            <person name="Spillane C."/>
            <person name="Robinson S.J."/>
            <person name="Links M.G."/>
            <person name="Clarke C."/>
            <person name="Higgins E.E."/>
            <person name="Huebert T."/>
            <person name="Sharpe A.G."/>
            <person name="Parkin I.A."/>
        </authorList>
    </citation>
    <scope>NUCLEOTIDE SEQUENCE [LARGE SCALE GENOMIC DNA]</scope>
    <source>
        <strain evidence="1">cv. DH55</strain>
    </source>
</reference>
<dbReference type="Proteomes" id="UP000694864">
    <property type="component" value="Chromosome 16"/>
</dbReference>
<evidence type="ECO:0000313" key="1">
    <source>
        <dbReference type="Proteomes" id="UP000694864"/>
    </source>
</evidence>
<dbReference type="PANTHER" id="PTHR33710:SF71">
    <property type="entry name" value="ENDONUCLEASE_EXONUCLEASE_PHOSPHATASE DOMAIN-CONTAINING PROTEIN"/>
    <property type="match status" value="1"/>
</dbReference>
<accession>A0ABM0WPM4</accession>
<gene>
    <name evidence="2" type="primary">LOC104753759</name>
</gene>
<keyword evidence="1" id="KW-1185">Reference proteome</keyword>
<name>A0ABM0WPM4_CAMSA</name>
<reference evidence="2" key="2">
    <citation type="submission" date="2025-08" db="UniProtKB">
        <authorList>
            <consortium name="RefSeq"/>
        </authorList>
    </citation>
    <scope>IDENTIFICATION</scope>
    <source>
        <tissue evidence="2">Leaf</tissue>
    </source>
</reference>
<protein>
    <submittedName>
        <fullName evidence="2">Uncharacterized protein LOC104753759</fullName>
    </submittedName>
</protein>